<name>A0A835PT60_VANPL</name>
<evidence type="ECO:0000313" key="4">
    <source>
        <dbReference type="Proteomes" id="UP000636800"/>
    </source>
</evidence>
<protein>
    <recommendedName>
        <fullName evidence="2">RAWUL domain-containing protein</fullName>
    </recommendedName>
</protein>
<dbReference type="Proteomes" id="UP000636800">
    <property type="component" value="Chromosome 12"/>
</dbReference>
<dbReference type="Pfam" id="PF16207">
    <property type="entry name" value="RAWUL"/>
    <property type="match status" value="1"/>
</dbReference>
<dbReference type="InterPro" id="IPR032443">
    <property type="entry name" value="RAWUL"/>
</dbReference>
<feature type="compositionally biased region" description="Basic and acidic residues" evidence="1">
    <location>
        <begin position="72"/>
        <end position="81"/>
    </location>
</feature>
<organism evidence="3 4">
    <name type="scientific">Vanilla planifolia</name>
    <name type="common">Vanilla</name>
    <dbReference type="NCBI Taxonomy" id="51239"/>
    <lineage>
        <taxon>Eukaryota</taxon>
        <taxon>Viridiplantae</taxon>
        <taxon>Streptophyta</taxon>
        <taxon>Embryophyta</taxon>
        <taxon>Tracheophyta</taxon>
        <taxon>Spermatophyta</taxon>
        <taxon>Magnoliopsida</taxon>
        <taxon>Liliopsida</taxon>
        <taxon>Asparagales</taxon>
        <taxon>Orchidaceae</taxon>
        <taxon>Vanilloideae</taxon>
        <taxon>Vanilleae</taxon>
        <taxon>Vanilla</taxon>
    </lineage>
</organism>
<reference evidence="3 4" key="1">
    <citation type="journal article" date="2020" name="Nat. Food">
        <title>A phased Vanilla planifolia genome enables genetic improvement of flavour and production.</title>
        <authorList>
            <person name="Hasing T."/>
            <person name="Tang H."/>
            <person name="Brym M."/>
            <person name="Khazi F."/>
            <person name="Huang T."/>
            <person name="Chambers A.H."/>
        </authorList>
    </citation>
    <scope>NUCLEOTIDE SEQUENCE [LARGE SCALE GENOMIC DNA]</scope>
    <source>
        <tissue evidence="3">Leaf</tissue>
    </source>
</reference>
<dbReference type="EMBL" id="JADCNL010000012">
    <property type="protein sequence ID" value="KAG0457936.1"/>
    <property type="molecule type" value="Genomic_DNA"/>
</dbReference>
<feature type="region of interest" description="Disordered" evidence="1">
    <location>
        <begin position="31"/>
        <end position="85"/>
    </location>
</feature>
<evidence type="ECO:0000256" key="1">
    <source>
        <dbReference type="SAM" id="MobiDB-lite"/>
    </source>
</evidence>
<keyword evidence="4" id="KW-1185">Reference proteome</keyword>
<dbReference type="InterPro" id="IPR044171">
    <property type="entry name" value="LAX2-like"/>
</dbReference>
<dbReference type="PANTHER" id="PTHR47290">
    <property type="entry name" value="RING FINGER PROTEIN"/>
    <property type="match status" value="1"/>
</dbReference>
<evidence type="ECO:0000259" key="2">
    <source>
        <dbReference type="Pfam" id="PF16207"/>
    </source>
</evidence>
<feature type="compositionally biased region" description="Basic and acidic residues" evidence="1">
    <location>
        <begin position="31"/>
        <end position="42"/>
    </location>
</feature>
<dbReference type="Gene3D" id="3.10.20.90">
    <property type="entry name" value="Phosphatidylinositol 3-kinase Catalytic Subunit, Chain A, domain 1"/>
    <property type="match status" value="1"/>
</dbReference>
<accession>A0A835PT60</accession>
<feature type="compositionally biased region" description="Acidic residues" evidence="1">
    <location>
        <begin position="55"/>
        <end position="69"/>
    </location>
</feature>
<feature type="domain" description="RAWUL" evidence="2">
    <location>
        <begin position="247"/>
        <end position="298"/>
    </location>
</feature>
<evidence type="ECO:0000313" key="3">
    <source>
        <dbReference type="EMBL" id="KAG0457936.1"/>
    </source>
</evidence>
<dbReference type="PANTHER" id="PTHR47290:SF4">
    <property type="entry name" value="RING FINGER PROTEIN"/>
    <property type="match status" value="1"/>
</dbReference>
<comment type="caution">
    <text evidence="3">The sequence shown here is derived from an EMBL/GenBank/DDBJ whole genome shotgun (WGS) entry which is preliminary data.</text>
</comment>
<gene>
    <name evidence="3" type="ORF">HPP92_023093</name>
</gene>
<sequence length="322" mass="35725">MVPARNLLRRQYNCYGGFLSADSSFCSEKLRSPENMAEERSRGFAAGGFVNGREEGEEEEEEEEEEAGPEAEASKSSRGGEEVEEEGWLRLGIGVGVTTSMSLRSPAKSSSTAARRRELDLFERSSTAPSAATGVGSMMPVFHVPVEHGSFYRRDIPWGFWKPGSPAMVSATSAFSPAAADTPLRRFMFPLVSSGAATEQLHVVSPPPRLPSQAAGVWFLLQASQNQEKEPFLPQIPKSYLRIKDGRMTVRLLKKYLVSKLGLEDESEVQIWCRGQQLHPFFTLQHVRDSIWRLTERPASLLLLSEPPVAENLMTLQYGRSS</sequence>
<dbReference type="AlphaFoldDB" id="A0A835PT60"/>
<proteinExistence type="predicted"/>